<organism evidence="1">
    <name type="scientific">Arundo donax</name>
    <name type="common">Giant reed</name>
    <name type="synonym">Donax arundinaceus</name>
    <dbReference type="NCBI Taxonomy" id="35708"/>
    <lineage>
        <taxon>Eukaryota</taxon>
        <taxon>Viridiplantae</taxon>
        <taxon>Streptophyta</taxon>
        <taxon>Embryophyta</taxon>
        <taxon>Tracheophyta</taxon>
        <taxon>Spermatophyta</taxon>
        <taxon>Magnoliopsida</taxon>
        <taxon>Liliopsida</taxon>
        <taxon>Poales</taxon>
        <taxon>Poaceae</taxon>
        <taxon>PACMAD clade</taxon>
        <taxon>Arundinoideae</taxon>
        <taxon>Arundineae</taxon>
        <taxon>Arundo</taxon>
    </lineage>
</organism>
<protein>
    <submittedName>
        <fullName evidence="1">Uncharacterized protein</fullName>
    </submittedName>
</protein>
<dbReference type="EMBL" id="GBRH01240270">
    <property type="protein sequence ID" value="JAD57625.1"/>
    <property type="molecule type" value="Transcribed_RNA"/>
</dbReference>
<accession>A0A0A9B8V6</accession>
<name>A0A0A9B8V6_ARUDO</name>
<evidence type="ECO:0000313" key="1">
    <source>
        <dbReference type="EMBL" id="JAD57625.1"/>
    </source>
</evidence>
<reference evidence="1" key="2">
    <citation type="journal article" date="2015" name="Data Brief">
        <title>Shoot transcriptome of the giant reed, Arundo donax.</title>
        <authorList>
            <person name="Barrero R.A."/>
            <person name="Guerrero F.D."/>
            <person name="Moolhuijzen P."/>
            <person name="Goolsby J.A."/>
            <person name="Tidwell J."/>
            <person name="Bellgard S.E."/>
            <person name="Bellgard M.I."/>
        </authorList>
    </citation>
    <scope>NUCLEOTIDE SEQUENCE</scope>
    <source>
        <tissue evidence="1">Shoot tissue taken approximately 20 cm above the soil surface</tissue>
    </source>
</reference>
<dbReference type="AlphaFoldDB" id="A0A0A9B8V6"/>
<reference evidence="1" key="1">
    <citation type="submission" date="2014-09" db="EMBL/GenBank/DDBJ databases">
        <authorList>
            <person name="Magalhaes I.L.F."/>
            <person name="Oliveira U."/>
            <person name="Santos F.R."/>
            <person name="Vidigal T.H.D.A."/>
            <person name="Brescovit A.D."/>
            <person name="Santos A.J."/>
        </authorList>
    </citation>
    <scope>NUCLEOTIDE SEQUENCE</scope>
    <source>
        <tissue evidence="1">Shoot tissue taken approximately 20 cm above the soil surface</tissue>
    </source>
</reference>
<sequence>MTTYIVVAQRSTTTCIAWSHGIHPGHLVRSSLSLGTREKSVISIPLDYIHIAPCLHITTSSWT</sequence>
<proteinExistence type="predicted"/>